<gene>
    <name evidence="5" type="ORF">PXEA_LOCUS16264</name>
</gene>
<dbReference type="PROSITE" id="PS00061">
    <property type="entry name" value="ADH_SHORT"/>
    <property type="match status" value="1"/>
</dbReference>
<dbReference type="PIRSF" id="PIRSF000126">
    <property type="entry name" value="11-beta-HSD1"/>
    <property type="match status" value="1"/>
</dbReference>
<dbReference type="SUPFAM" id="SSF51735">
    <property type="entry name" value="NAD(P)-binding Rossmann-fold domains"/>
    <property type="match status" value="1"/>
</dbReference>
<evidence type="ECO:0000313" key="5">
    <source>
        <dbReference type="EMBL" id="VEL22824.1"/>
    </source>
</evidence>
<name>A0A3S5CHY2_9PLAT</name>
<dbReference type="InterPro" id="IPR036291">
    <property type="entry name" value="NAD(P)-bd_dom_sf"/>
</dbReference>
<dbReference type="PANTHER" id="PTHR43899:SF13">
    <property type="entry name" value="RH59310P"/>
    <property type="match status" value="1"/>
</dbReference>
<accession>A0A3S5CHY2</accession>
<keyword evidence="6" id="KW-1185">Reference proteome</keyword>
<sequence>MKSFGEWAIITGATDGIGKAFAEELAKDGLNIMLISRNIDKLRRVACELEECYKVKTEIDFYDKLEAAVNGLSSICCLINNVGMSLTYPDSFASSPLTTADKIKDIVLCNVLSASIMSRIVSSKLENQASRAYIINISSYSGTIPVPLLALYAGTKAFIWNFSRSLSLESSKVVVKTLAPGFVSTSMTHNRRTSILVPSAHQYACSALNTLGVEAHGAGYLPHALFAIVVNAVPSFIRSRLVYSQMHSLRAKTLKKMENTSKKTG</sequence>
<dbReference type="PANTHER" id="PTHR43899">
    <property type="entry name" value="RH59310P"/>
    <property type="match status" value="1"/>
</dbReference>
<dbReference type="PRINTS" id="PR00081">
    <property type="entry name" value="GDHRDH"/>
</dbReference>
<dbReference type="PRINTS" id="PR00080">
    <property type="entry name" value="SDRFAMILY"/>
</dbReference>
<dbReference type="Pfam" id="PF00106">
    <property type="entry name" value="adh_short"/>
    <property type="match status" value="1"/>
</dbReference>
<dbReference type="Gene3D" id="3.40.50.720">
    <property type="entry name" value="NAD(P)-binding Rossmann-like Domain"/>
    <property type="match status" value="1"/>
</dbReference>
<comment type="subcellular location">
    <subcellularLocation>
        <location evidence="1">Endoplasmic reticulum</location>
    </subcellularLocation>
</comment>
<proteinExistence type="inferred from homology"/>
<dbReference type="AlphaFoldDB" id="A0A3S5CHY2"/>
<evidence type="ECO:0000256" key="1">
    <source>
        <dbReference type="ARBA" id="ARBA00004240"/>
    </source>
</evidence>
<dbReference type="InterPro" id="IPR051019">
    <property type="entry name" value="VLCFA-Steroid_DH"/>
</dbReference>
<dbReference type="InterPro" id="IPR002347">
    <property type="entry name" value="SDR_fam"/>
</dbReference>
<evidence type="ECO:0000256" key="4">
    <source>
        <dbReference type="RuleBase" id="RU000363"/>
    </source>
</evidence>
<organism evidence="5 6">
    <name type="scientific">Protopolystoma xenopodis</name>
    <dbReference type="NCBI Taxonomy" id="117903"/>
    <lineage>
        <taxon>Eukaryota</taxon>
        <taxon>Metazoa</taxon>
        <taxon>Spiralia</taxon>
        <taxon>Lophotrochozoa</taxon>
        <taxon>Platyhelminthes</taxon>
        <taxon>Monogenea</taxon>
        <taxon>Polyopisthocotylea</taxon>
        <taxon>Polystomatidea</taxon>
        <taxon>Polystomatidae</taxon>
        <taxon>Protopolystoma</taxon>
    </lineage>
</organism>
<evidence type="ECO:0008006" key="7">
    <source>
        <dbReference type="Google" id="ProtNLM"/>
    </source>
</evidence>
<evidence type="ECO:0000313" key="6">
    <source>
        <dbReference type="Proteomes" id="UP000784294"/>
    </source>
</evidence>
<reference evidence="5" key="1">
    <citation type="submission" date="2018-11" db="EMBL/GenBank/DDBJ databases">
        <authorList>
            <consortium name="Pathogen Informatics"/>
        </authorList>
    </citation>
    <scope>NUCLEOTIDE SEQUENCE</scope>
</reference>
<dbReference type="OrthoDB" id="5545019at2759"/>
<protein>
    <recommendedName>
        <fullName evidence="7">Steroid dehydrogenase</fullName>
    </recommendedName>
</protein>
<dbReference type="InterPro" id="IPR020904">
    <property type="entry name" value="Sc_DH/Rdtase_CS"/>
</dbReference>
<keyword evidence="3" id="KW-0560">Oxidoreductase</keyword>
<dbReference type="EMBL" id="CAAALY010058589">
    <property type="protein sequence ID" value="VEL22824.1"/>
    <property type="molecule type" value="Genomic_DNA"/>
</dbReference>
<comment type="caution">
    <text evidence="5">The sequence shown here is derived from an EMBL/GenBank/DDBJ whole genome shotgun (WGS) entry which is preliminary data.</text>
</comment>
<dbReference type="CDD" id="cd05356">
    <property type="entry name" value="17beta-HSD1_like_SDR_c"/>
    <property type="match status" value="1"/>
</dbReference>
<comment type="similarity">
    <text evidence="2 4">Belongs to the short-chain dehydrogenases/reductases (SDR) family.</text>
</comment>
<evidence type="ECO:0000256" key="3">
    <source>
        <dbReference type="ARBA" id="ARBA00023002"/>
    </source>
</evidence>
<evidence type="ECO:0000256" key="2">
    <source>
        <dbReference type="ARBA" id="ARBA00006484"/>
    </source>
</evidence>
<dbReference type="GO" id="GO:0005783">
    <property type="term" value="C:endoplasmic reticulum"/>
    <property type="evidence" value="ECO:0007669"/>
    <property type="project" value="UniProtKB-SubCell"/>
</dbReference>
<dbReference type="GO" id="GO:0016491">
    <property type="term" value="F:oxidoreductase activity"/>
    <property type="evidence" value="ECO:0007669"/>
    <property type="project" value="UniProtKB-KW"/>
</dbReference>
<dbReference type="Proteomes" id="UP000784294">
    <property type="component" value="Unassembled WGS sequence"/>
</dbReference>